<evidence type="ECO:0000313" key="3">
    <source>
        <dbReference type="Proteomes" id="UP000305792"/>
    </source>
</evidence>
<dbReference type="RefSeq" id="WP_136532236.1">
    <property type="nucleotide sequence ID" value="NZ_STGX01000024.1"/>
</dbReference>
<dbReference type="OrthoDB" id="5232878at2"/>
<keyword evidence="3" id="KW-1185">Reference proteome</keyword>
<dbReference type="Proteomes" id="UP000305792">
    <property type="component" value="Unassembled WGS sequence"/>
</dbReference>
<dbReference type="AlphaFoldDB" id="A0A4S8NWJ7"/>
<dbReference type="EMBL" id="STGX01000024">
    <property type="protein sequence ID" value="THV22043.1"/>
    <property type="molecule type" value="Genomic_DNA"/>
</dbReference>
<feature type="region of interest" description="Disordered" evidence="1">
    <location>
        <begin position="1"/>
        <end position="93"/>
    </location>
</feature>
<feature type="compositionally biased region" description="Basic and acidic residues" evidence="1">
    <location>
        <begin position="84"/>
        <end position="93"/>
    </location>
</feature>
<protein>
    <submittedName>
        <fullName evidence="2">Uncharacterized protein</fullName>
    </submittedName>
</protein>
<evidence type="ECO:0000256" key="1">
    <source>
        <dbReference type="SAM" id="MobiDB-lite"/>
    </source>
</evidence>
<proteinExistence type="predicted"/>
<feature type="region of interest" description="Disordered" evidence="1">
    <location>
        <begin position="151"/>
        <end position="197"/>
    </location>
</feature>
<gene>
    <name evidence="2" type="ORF">E9998_23775</name>
</gene>
<sequence length="224" mass="24377">MFDIDSMEFGAGPSRLRDPLDPGPFGSFGWYRDRRTGRHRSGELPDPPQGEGAPHSGFTREGAEHRRPTPGSGRGGDGPPPRTRYRDDDGWSGDDAQRYDFGRLREDAWNSFIADSAALHLAHHVKTVGFAERIALAIRVLLSFVLELVGAPSRPTPKRPAPGGSQQRGSKPEVVEPVGSKLPKPGPLSGVPSQGGHRTAPMSAFVLEWERHFDAAYGLREVAL</sequence>
<reference evidence="2 3" key="1">
    <citation type="journal article" date="2018" name="Int. J. Syst. Evol. Microbiol.">
        <title>Glycomyces paridis sp. nov., isolated from the medicinal plant Paris polyphylla.</title>
        <authorList>
            <person name="Fang X.M."/>
            <person name="Bai J.L."/>
            <person name="Su J."/>
            <person name="Zhao L.L."/>
            <person name="Liu H.Y."/>
            <person name="Ma B.P."/>
            <person name="Zhang Y.Q."/>
            <person name="Yu L.Y."/>
        </authorList>
    </citation>
    <scope>NUCLEOTIDE SEQUENCE [LARGE SCALE GENOMIC DNA]</scope>
    <source>
        <strain evidence="2 3">CPCC 204357</strain>
    </source>
</reference>
<organism evidence="2 3">
    <name type="scientific">Glycomyces paridis</name>
    <dbReference type="NCBI Taxonomy" id="2126555"/>
    <lineage>
        <taxon>Bacteria</taxon>
        <taxon>Bacillati</taxon>
        <taxon>Actinomycetota</taxon>
        <taxon>Actinomycetes</taxon>
        <taxon>Glycomycetales</taxon>
        <taxon>Glycomycetaceae</taxon>
        <taxon>Glycomyces</taxon>
    </lineage>
</organism>
<name>A0A4S8NWJ7_9ACTN</name>
<evidence type="ECO:0000313" key="2">
    <source>
        <dbReference type="EMBL" id="THV22043.1"/>
    </source>
</evidence>
<comment type="caution">
    <text evidence="2">The sequence shown here is derived from an EMBL/GenBank/DDBJ whole genome shotgun (WGS) entry which is preliminary data.</text>
</comment>
<accession>A0A4S8NWJ7</accession>